<organism evidence="2 3">
    <name type="scientific">Paenibacillus dendritiformis C454</name>
    <dbReference type="NCBI Taxonomy" id="1131935"/>
    <lineage>
        <taxon>Bacteria</taxon>
        <taxon>Bacillati</taxon>
        <taxon>Bacillota</taxon>
        <taxon>Bacilli</taxon>
        <taxon>Bacillales</taxon>
        <taxon>Paenibacillaceae</taxon>
        <taxon>Paenibacillus</taxon>
    </lineage>
</organism>
<feature type="transmembrane region" description="Helical" evidence="1">
    <location>
        <begin position="29"/>
        <end position="47"/>
    </location>
</feature>
<keyword evidence="3" id="KW-1185">Reference proteome</keyword>
<comment type="caution">
    <text evidence="2">The sequence shown here is derived from an EMBL/GenBank/DDBJ whole genome shotgun (WGS) entry which is preliminary data.</text>
</comment>
<accession>H3SGS6</accession>
<gene>
    <name evidence="2" type="ORF">PDENDC454_13655</name>
</gene>
<reference evidence="2 3" key="1">
    <citation type="journal article" date="2012" name="J. Bacteriol.">
        <title>Genome Sequence of the Pattern-Forming Social Bacterium Paenibacillus dendritiformis C454 Chiral Morphotype.</title>
        <authorList>
            <person name="Sirota-Madi A."/>
            <person name="Olender T."/>
            <person name="Helman Y."/>
            <person name="Brainis I."/>
            <person name="Finkelshtein A."/>
            <person name="Roth D."/>
            <person name="Hagai E."/>
            <person name="Leshkowitz D."/>
            <person name="Brodsky L."/>
            <person name="Galatenko V."/>
            <person name="Nikolaev V."/>
            <person name="Gutnick D.L."/>
            <person name="Lancet D."/>
            <person name="Ben-Jacob E."/>
        </authorList>
    </citation>
    <scope>NUCLEOTIDE SEQUENCE [LARGE SCALE GENOMIC DNA]</scope>
    <source>
        <strain evidence="2 3">C454</strain>
    </source>
</reference>
<evidence type="ECO:0000313" key="3">
    <source>
        <dbReference type="Proteomes" id="UP000003900"/>
    </source>
</evidence>
<dbReference type="Proteomes" id="UP000003900">
    <property type="component" value="Unassembled WGS sequence"/>
</dbReference>
<dbReference type="AlphaFoldDB" id="H3SGS6"/>
<protein>
    <submittedName>
        <fullName evidence="2">Uncharacterized protein</fullName>
    </submittedName>
</protein>
<keyword evidence="1" id="KW-0472">Membrane</keyword>
<evidence type="ECO:0000313" key="2">
    <source>
        <dbReference type="EMBL" id="EHQ61723.1"/>
    </source>
</evidence>
<feature type="transmembrane region" description="Helical" evidence="1">
    <location>
        <begin position="6"/>
        <end position="22"/>
    </location>
</feature>
<dbReference type="EMBL" id="AHKH01000031">
    <property type="protein sequence ID" value="EHQ61723.1"/>
    <property type="molecule type" value="Genomic_DNA"/>
</dbReference>
<dbReference type="RefSeq" id="WP_006677230.1">
    <property type="nucleotide sequence ID" value="NZ_AHKH01000031.1"/>
</dbReference>
<name>H3SGS6_9BACL</name>
<proteinExistence type="predicted"/>
<keyword evidence="1" id="KW-1133">Transmembrane helix</keyword>
<keyword evidence="1" id="KW-0812">Transmembrane</keyword>
<sequence length="79" mass="9167">MRSFEMLSVVFNILLVVWLLLFKNKPQHGLLIGFVIYAIFVLLHGMANDSVLRDDVHPARDLGYQALLQVLFQPVFLRR</sequence>
<evidence type="ECO:0000256" key="1">
    <source>
        <dbReference type="SAM" id="Phobius"/>
    </source>
</evidence>